<comment type="caution">
    <text evidence="3">The sequence shown here is derived from an EMBL/GenBank/DDBJ whole genome shotgun (WGS) entry which is preliminary data.</text>
</comment>
<dbReference type="AlphaFoldDB" id="A0A8H4BEH9"/>
<proteinExistence type="predicted"/>
<dbReference type="GO" id="GO:0017148">
    <property type="term" value="P:negative regulation of translation"/>
    <property type="evidence" value="ECO:0007669"/>
    <property type="project" value="InterPro"/>
</dbReference>
<evidence type="ECO:0000313" key="4">
    <source>
        <dbReference type="Proteomes" id="UP000469890"/>
    </source>
</evidence>
<dbReference type="GO" id="GO:0000932">
    <property type="term" value="C:P-body"/>
    <property type="evidence" value="ECO:0007669"/>
    <property type="project" value="TreeGrafter"/>
</dbReference>
<dbReference type="Gene3D" id="1.25.40.800">
    <property type="match status" value="1"/>
</dbReference>
<feature type="domain" description="CCR4-Not complex component Not1 C-terminal" evidence="1">
    <location>
        <begin position="393"/>
        <end position="743"/>
    </location>
</feature>
<dbReference type="InterPro" id="IPR040398">
    <property type="entry name" value="Not1"/>
</dbReference>
<evidence type="ECO:0000259" key="1">
    <source>
        <dbReference type="Pfam" id="PF04054"/>
    </source>
</evidence>
<reference evidence="3 4" key="1">
    <citation type="submission" date="2019-09" db="EMBL/GenBank/DDBJ databases">
        <authorList>
            <consortium name="DOE Joint Genome Institute"/>
            <person name="Mondo S.J."/>
            <person name="Navarro-Mendoza M.I."/>
            <person name="Perez-Arques C."/>
            <person name="Panchal S."/>
            <person name="Nicolas F.E."/>
            <person name="Ganguly P."/>
            <person name="Pangilinan J."/>
            <person name="Grigoriev I."/>
            <person name="Heitman J."/>
            <person name="Sanya K."/>
            <person name="Garre V."/>
        </authorList>
    </citation>
    <scope>NUCLEOTIDE SEQUENCE [LARGE SCALE GENOMIC DNA]</scope>
    <source>
        <strain evidence="3 4">MU402</strain>
    </source>
</reference>
<sequence>MSPSTPAIPPINESKMKLYEMFAQKQIAPPPNLSHPGVVGAASSSPSSSNNVFNFPGFQPSNDLFTTKVEQMLIELDRLLKQSGNLPFSLLPPHHDIILVMRQIPLLINQSAQPTLLRSVVENVIYQLYQSNTGLAVEVYCRFLQTLLELSPSISKETLSWLLYSEDERKNDVWVITSLVKYGLIPLEEFDVKLSKQLNHNPTDQQIEFVTEILQNCLLTMNPITSIEEHVLVVNALIKLESPKAVELIQDLENRSNQLYKHLNPKNDSFSLRLLFAEWIRVCRINTTTNALYRQFAQRILSQVSSSTDRLCFFFRLSTETCIELYQPSRPQAIDAYTKLIGHMVRLQENNMARIKMISHVLSVIVLVIAHQHENQNIHFNQKPFLKLLSSLFIELNNATSRDKHAHAGFMTVYSNVLYTLEPTQFPGFAFSWLQLFSHRLYLPLLFATDQEEASQKGQTICFKLISAHLSFLNQLLQQRTTRRFSQAEKAFYQGTLRFLVVMLHDYPEFLCRHYLSLIQLLPVDCIQLRNVILSSFPKTMILPDPFTTTLGYMATNSAVPELHIQQDYSDIITLLDAYLTGSTKSVGRHIMKHLRSDQDQQLDSKKLQQLIFYVGSHTTLDTGKSLSENPAVQIIKYLLAHMEESKDRYLIINAIVDHLRYPNTHTYFFSMTLLHLFTSQSESIKELVTRVLLERLIVNRPHPWGLLTTFIQLIKEPMFTEHEFIKESMTHSPDIKRLFDNVLK</sequence>
<evidence type="ECO:0000313" key="3">
    <source>
        <dbReference type="EMBL" id="KAF1800128.1"/>
    </source>
</evidence>
<evidence type="ECO:0000259" key="2">
    <source>
        <dbReference type="Pfam" id="PF25097"/>
    </source>
</evidence>
<name>A0A8H4BEH9_MUCCL</name>
<dbReference type="GO" id="GO:0000288">
    <property type="term" value="P:nuclear-transcribed mRNA catabolic process, deadenylation-dependent decay"/>
    <property type="evidence" value="ECO:0007669"/>
    <property type="project" value="TreeGrafter"/>
</dbReference>
<dbReference type="EMBL" id="JAAECE010000006">
    <property type="protein sequence ID" value="KAF1800128.1"/>
    <property type="molecule type" value="Genomic_DNA"/>
</dbReference>
<dbReference type="Proteomes" id="UP000469890">
    <property type="component" value="Unassembled WGS sequence"/>
</dbReference>
<organism evidence="3 4">
    <name type="scientific">Mucor circinelloides f. lusitanicus</name>
    <name type="common">Mucor racemosus var. lusitanicus</name>
    <dbReference type="NCBI Taxonomy" id="29924"/>
    <lineage>
        <taxon>Eukaryota</taxon>
        <taxon>Fungi</taxon>
        <taxon>Fungi incertae sedis</taxon>
        <taxon>Mucoromycota</taxon>
        <taxon>Mucoromycotina</taxon>
        <taxon>Mucoromycetes</taxon>
        <taxon>Mucorales</taxon>
        <taxon>Mucorineae</taxon>
        <taxon>Mucoraceae</taxon>
        <taxon>Mucor</taxon>
    </lineage>
</organism>
<dbReference type="CDD" id="cd20710">
    <property type="entry name" value="NOT1_connector"/>
    <property type="match status" value="1"/>
</dbReference>
<dbReference type="Gene3D" id="1.25.40.790">
    <property type="match status" value="1"/>
</dbReference>
<accession>A0A8H4BEH9</accession>
<dbReference type="Pfam" id="PF04054">
    <property type="entry name" value="Not1"/>
    <property type="match status" value="1"/>
</dbReference>
<dbReference type="PANTHER" id="PTHR13162:SF8">
    <property type="entry name" value="CCR4-NOT TRANSCRIPTION COMPLEX SUBUNIT 1"/>
    <property type="match status" value="1"/>
</dbReference>
<dbReference type="InterPro" id="IPR007196">
    <property type="entry name" value="CCR4-Not_Not1_C"/>
</dbReference>
<dbReference type="GO" id="GO:0030015">
    <property type="term" value="C:CCR4-NOT core complex"/>
    <property type="evidence" value="ECO:0007669"/>
    <property type="project" value="InterPro"/>
</dbReference>
<dbReference type="Pfam" id="PF25097">
    <property type="entry name" value="ARM_Cnot1"/>
    <property type="match status" value="1"/>
</dbReference>
<dbReference type="GO" id="GO:0060090">
    <property type="term" value="F:molecular adaptor activity"/>
    <property type="evidence" value="ECO:0007669"/>
    <property type="project" value="TreeGrafter"/>
</dbReference>
<protein>
    <submittedName>
        <fullName evidence="3">CCR4-Not complex component, Not1-domain-containing protein</fullName>
    </submittedName>
</protein>
<feature type="domain" description="CCR4-NOT transcription complex subunit 1-like NOT1 connector" evidence="2">
    <location>
        <begin position="75"/>
        <end position="251"/>
    </location>
</feature>
<dbReference type="PANTHER" id="PTHR13162">
    <property type="entry name" value="CCR4-NOT TRANSCRIPTION COMPLEX"/>
    <property type="match status" value="1"/>
</dbReference>
<dbReference type="InterPro" id="IPR055454">
    <property type="entry name" value="CNOT1-like_NOT1_connector"/>
</dbReference>
<gene>
    <name evidence="3" type="ORF">FB192DRAFT_1390197</name>
</gene>